<evidence type="ECO:0000313" key="5">
    <source>
        <dbReference type="Proteomes" id="UP000254476"/>
    </source>
</evidence>
<evidence type="ECO:0000313" key="4">
    <source>
        <dbReference type="Proteomes" id="UP000054691"/>
    </source>
</evidence>
<dbReference type="OrthoDB" id="5646153at2"/>
<evidence type="ECO:0000256" key="1">
    <source>
        <dbReference type="SAM" id="SignalP"/>
    </source>
</evidence>
<feature type="chain" id="PRO_5016746604" evidence="1">
    <location>
        <begin position="21"/>
        <end position="282"/>
    </location>
</feature>
<dbReference type="Proteomes" id="UP000054691">
    <property type="component" value="Unassembled WGS sequence"/>
</dbReference>
<name>A0A378JBN8_9GAMM</name>
<evidence type="ECO:0000313" key="2">
    <source>
        <dbReference type="EMBL" id="KTD06403.1"/>
    </source>
</evidence>
<dbReference type="Proteomes" id="UP000254476">
    <property type="component" value="Unassembled WGS sequence"/>
</dbReference>
<keyword evidence="1" id="KW-0732">Signal</keyword>
<accession>A0A378JBN8</accession>
<dbReference type="Pfam" id="PF24274">
    <property type="entry name" value="NttE"/>
    <property type="match status" value="1"/>
</dbReference>
<organism evidence="3 5">
    <name type="scientific">Legionella gratiana</name>
    <dbReference type="NCBI Taxonomy" id="45066"/>
    <lineage>
        <taxon>Bacteria</taxon>
        <taxon>Pseudomonadati</taxon>
        <taxon>Pseudomonadota</taxon>
        <taxon>Gammaproteobacteria</taxon>
        <taxon>Legionellales</taxon>
        <taxon>Legionellaceae</taxon>
        <taxon>Legionella</taxon>
    </lineage>
</organism>
<evidence type="ECO:0000313" key="3">
    <source>
        <dbReference type="EMBL" id="STX45222.1"/>
    </source>
</evidence>
<proteinExistence type="predicted"/>
<dbReference type="NCBIfam" id="NF037977">
    <property type="entry name" value="Lpg0189_fam"/>
    <property type="match status" value="1"/>
</dbReference>
<gene>
    <name evidence="2" type="ORF">Lgra_3180</name>
    <name evidence="3" type="ORF">NCTC12388_01951</name>
</gene>
<sequence length="282" mass="32857">MKIPSYVLLLTSLLCNSLYASTEIVVPKLATPDHTIIKRYSNTADSDSGLPKAQRTLDYPTHVVRMEEVQLQDTSLNCEQVHQKINEFFVKKLPVAMTYYNIIAYCSYDGENPNIAKNYTINAYFDPLTDQAIEYLKNYIHEYNGQDLMGTPFNIEEAKKVIVSLNFDAGIRKDEYGQIILRYYHENQTHSFQNFFDVRKELITDIHHRLHSNESATIIPLFTKWFSPGGELLYTHILRKSDYLLLQPELIFLLEQEPNTFTSKLRMYYAHYCANNPNKKCL</sequence>
<reference evidence="3 5" key="2">
    <citation type="submission" date="2018-06" db="EMBL/GenBank/DDBJ databases">
        <authorList>
            <consortium name="Pathogen Informatics"/>
            <person name="Doyle S."/>
        </authorList>
    </citation>
    <scope>NUCLEOTIDE SEQUENCE [LARGE SCALE GENOMIC DNA]</scope>
    <source>
        <strain evidence="3 5">NCTC12388</strain>
    </source>
</reference>
<feature type="signal peptide" evidence="1">
    <location>
        <begin position="1"/>
        <end position="20"/>
    </location>
</feature>
<keyword evidence="4" id="KW-1185">Reference proteome</keyword>
<dbReference type="EMBL" id="UGOB01000001">
    <property type="protein sequence ID" value="STX45222.1"/>
    <property type="molecule type" value="Genomic_DNA"/>
</dbReference>
<dbReference type="AlphaFoldDB" id="A0A378JBN8"/>
<dbReference type="EMBL" id="LNYE01000029">
    <property type="protein sequence ID" value="KTD06403.1"/>
    <property type="molecule type" value="Genomic_DNA"/>
</dbReference>
<dbReference type="RefSeq" id="WP_058500147.1">
    <property type="nucleotide sequence ID" value="NZ_CAAAHW010000005.1"/>
</dbReference>
<dbReference type="InterPro" id="IPR056213">
    <property type="entry name" value="NttE-like"/>
</dbReference>
<reference evidence="2 4" key="1">
    <citation type="submission" date="2015-11" db="EMBL/GenBank/DDBJ databases">
        <title>Genomic analysis of 38 Legionella species identifies large and diverse effector repertoires.</title>
        <authorList>
            <person name="Burstein D."/>
            <person name="Amaro F."/>
            <person name="Zusman T."/>
            <person name="Lifshitz Z."/>
            <person name="Cohen O."/>
            <person name="Gilbert J.A."/>
            <person name="Pupko T."/>
            <person name="Shuman H.A."/>
            <person name="Segal G."/>
        </authorList>
    </citation>
    <scope>NUCLEOTIDE SEQUENCE [LARGE SCALE GENOMIC DNA]</scope>
    <source>
        <strain evidence="2 4">Lyon 8420412</strain>
    </source>
</reference>
<protein>
    <submittedName>
        <fullName evidence="3">Uncharacterized protein</fullName>
    </submittedName>
</protein>